<dbReference type="EnsemblBacteria" id="CAD78406">
    <property type="protein sequence ID" value="CAD78406"/>
    <property type="gene ID" value="RB7984"/>
</dbReference>
<evidence type="ECO:0000313" key="1">
    <source>
        <dbReference type="EMBL" id="CAD78406.1"/>
    </source>
</evidence>
<name>Q7UGC3_RHOBA</name>
<dbReference type="Proteomes" id="UP000001025">
    <property type="component" value="Chromosome"/>
</dbReference>
<keyword evidence="2" id="KW-1185">Reference proteome</keyword>
<evidence type="ECO:0000313" key="2">
    <source>
        <dbReference type="Proteomes" id="UP000001025"/>
    </source>
</evidence>
<sequence length="35" mass="3772">MSDVSPFGCSLTGGKWIRCPSPNLSVTLKSSCHEF</sequence>
<accession>Q7UGC3</accession>
<gene>
    <name evidence="1" type="ordered locus">RB7984</name>
</gene>
<reference evidence="1 2" key="1">
    <citation type="journal article" date="2003" name="Proc. Natl. Acad. Sci. U.S.A.">
        <title>Complete genome sequence of the marine planctomycete Pirellula sp. strain 1.</title>
        <authorList>
            <person name="Gloeckner F.O."/>
            <person name="Kube M."/>
            <person name="Bauer M."/>
            <person name="Teeling H."/>
            <person name="Lombardot T."/>
            <person name="Ludwig W."/>
            <person name="Gade D."/>
            <person name="Beck A."/>
            <person name="Borzym K."/>
            <person name="Heitmann K."/>
            <person name="Rabus R."/>
            <person name="Schlesner H."/>
            <person name="Amann R."/>
            <person name="Reinhardt R."/>
        </authorList>
    </citation>
    <scope>NUCLEOTIDE SEQUENCE [LARGE SCALE GENOMIC DNA]</scope>
    <source>
        <strain evidence="2">DSM 10527 / NCIMB 13988 / SH1</strain>
    </source>
</reference>
<dbReference type="InParanoid" id="Q7UGC3"/>
<protein>
    <submittedName>
        <fullName evidence="1">Uncharacterized protein</fullName>
    </submittedName>
</protein>
<organism evidence="1 2">
    <name type="scientific">Rhodopirellula baltica (strain DSM 10527 / NCIMB 13988 / SH1)</name>
    <dbReference type="NCBI Taxonomy" id="243090"/>
    <lineage>
        <taxon>Bacteria</taxon>
        <taxon>Pseudomonadati</taxon>
        <taxon>Planctomycetota</taxon>
        <taxon>Planctomycetia</taxon>
        <taxon>Pirellulales</taxon>
        <taxon>Pirellulaceae</taxon>
        <taxon>Rhodopirellula</taxon>
    </lineage>
</organism>
<dbReference type="HOGENOM" id="CLU_3366944_0_0_0"/>
<dbReference type="EMBL" id="BX294147">
    <property type="protein sequence ID" value="CAD78406.1"/>
    <property type="molecule type" value="Genomic_DNA"/>
</dbReference>
<dbReference type="KEGG" id="rba:RB7984"/>
<dbReference type="AlphaFoldDB" id="Q7UGC3"/>
<proteinExistence type="predicted"/>
<dbReference type="STRING" id="243090.RB7984"/>